<name>A0ABV7VHC3_9PROT</name>
<reference evidence="4" key="1">
    <citation type="journal article" date="2019" name="Int. J. Syst. Evol. Microbiol.">
        <title>The Global Catalogue of Microorganisms (GCM) 10K type strain sequencing project: providing services to taxonomists for standard genome sequencing and annotation.</title>
        <authorList>
            <consortium name="The Broad Institute Genomics Platform"/>
            <consortium name="The Broad Institute Genome Sequencing Center for Infectious Disease"/>
            <person name="Wu L."/>
            <person name="Ma J."/>
        </authorList>
    </citation>
    <scope>NUCLEOTIDE SEQUENCE [LARGE SCALE GENOMIC DNA]</scope>
    <source>
        <strain evidence="4">KCTC 42182</strain>
    </source>
</reference>
<feature type="domain" description="Methyltransferase type 12" evidence="2">
    <location>
        <begin position="189"/>
        <end position="279"/>
    </location>
</feature>
<dbReference type="PANTHER" id="PTHR43861">
    <property type="entry name" value="TRANS-ACONITATE 2-METHYLTRANSFERASE-RELATED"/>
    <property type="match status" value="1"/>
</dbReference>
<dbReference type="EMBL" id="JBHRYJ010000002">
    <property type="protein sequence ID" value="MFC3676442.1"/>
    <property type="molecule type" value="Genomic_DNA"/>
</dbReference>
<dbReference type="PANTHER" id="PTHR43861:SF1">
    <property type="entry name" value="TRANS-ACONITATE 2-METHYLTRANSFERASE"/>
    <property type="match status" value="1"/>
</dbReference>
<evidence type="ECO:0000259" key="2">
    <source>
        <dbReference type="Pfam" id="PF08242"/>
    </source>
</evidence>
<dbReference type="Proteomes" id="UP001595711">
    <property type="component" value="Unassembled WGS sequence"/>
</dbReference>
<evidence type="ECO:0000256" key="1">
    <source>
        <dbReference type="SAM" id="MobiDB-lite"/>
    </source>
</evidence>
<dbReference type="InterPro" id="IPR013217">
    <property type="entry name" value="Methyltransf_12"/>
</dbReference>
<evidence type="ECO:0000313" key="3">
    <source>
        <dbReference type="EMBL" id="MFC3676442.1"/>
    </source>
</evidence>
<dbReference type="Pfam" id="PF08242">
    <property type="entry name" value="Methyltransf_12"/>
    <property type="match status" value="1"/>
</dbReference>
<protein>
    <submittedName>
        <fullName evidence="3">Methyltransferase</fullName>
    </submittedName>
</protein>
<dbReference type="RefSeq" id="WP_379727067.1">
    <property type="nucleotide sequence ID" value="NZ_JBHRYJ010000002.1"/>
</dbReference>
<dbReference type="SUPFAM" id="SSF48452">
    <property type="entry name" value="TPR-like"/>
    <property type="match status" value="1"/>
</dbReference>
<gene>
    <name evidence="3" type="ORF">ACFOOQ_12870</name>
</gene>
<dbReference type="Gene3D" id="1.25.40.10">
    <property type="entry name" value="Tetratricopeptide repeat domain"/>
    <property type="match status" value="1"/>
</dbReference>
<sequence>MNRRERRAQKKAGGPLPRRPAVAAPAVPASISDMLLGLGGVQKTVPVVTPAAVAPDRVQSVLAQLRLDRTVATDLEKLQRTLAAQPDSETLLHRVARLQLRLDRRADALVTFRRLLALRPDHAEARHMAAVLAGEAPAQANAAYIADLFDAFADSFDGKLVDWLDYRGPQQVAELAAEALGGQPVARTIDLGCGTGLAGAEIRPLTRRLDGIDLSPRMVEHARARRIYDELQVGESVALLQDRPEAYDLMLAADVLSYFGDLRPLFEAAHASLRNDGVFVATVEAGAETGRYVATRTGRYQHGADYLRRRAAEAGFDLLRLDDIDLRLEQGRPVAGYVFALRRQPPVPPDPLAALSTDDLLAGLERPGAEILLAAAQQMVGADFTVGWAIDLGGGMAGQAQALRRLSQHLDMVDADPDRSRCAFESSVYDDCETGEPVAHLEARPDHYDLILATGLLSEAADPAAVFSAVKVALALAGVFVALAPASLHDAEAWRRMAQAEGLIVLAVEPVTLPDGTPAFCLAAES</sequence>
<dbReference type="CDD" id="cd02440">
    <property type="entry name" value="AdoMet_MTases"/>
    <property type="match status" value="1"/>
</dbReference>
<accession>A0ABV7VHC3</accession>
<organism evidence="3 4">
    <name type="scientific">Ferrovibrio xuzhouensis</name>
    <dbReference type="NCBI Taxonomy" id="1576914"/>
    <lineage>
        <taxon>Bacteria</taxon>
        <taxon>Pseudomonadati</taxon>
        <taxon>Pseudomonadota</taxon>
        <taxon>Alphaproteobacteria</taxon>
        <taxon>Rhodospirillales</taxon>
        <taxon>Rhodospirillaceae</taxon>
        <taxon>Ferrovibrio</taxon>
    </lineage>
</organism>
<feature type="region of interest" description="Disordered" evidence="1">
    <location>
        <begin position="1"/>
        <end position="23"/>
    </location>
</feature>
<dbReference type="InterPro" id="IPR011990">
    <property type="entry name" value="TPR-like_helical_dom_sf"/>
</dbReference>
<keyword evidence="3" id="KW-0489">Methyltransferase</keyword>
<feature type="compositionally biased region" description="Low complexity" evidence="1">
    <location>
        <begin position="12"/>
        <end position="23"/>
    </location>
</feature>
<proteinExistence type="predicted"/>
<dbReference type="GO" id="GO:0008168">
    <property type="term" value="F:methyltransferase activity"/>
    <property type="evidence" value="ECO:0007669"/>
    <property type="project" value="UniProtKB-KW"/>
</dbReference>
<dbReference type="SUPFAM" id="SSF53335">
    <property type="entry name" value="S-adenosyl-L-methionine-dependent methyltransferases"/>
    <property type="match status" value="2"/>
</dbReference>
<keyword evidence="3" id="KW-0808">Transferase</keyword>
<dbReference type="Gene3D" id="3.40.50.150">
    <property type="entry name" value="Vaccinia Virus protein VP39"/>
    <property type="match status" value="2"/>
</dbReference>
<dbReference type="GO" id="GO:0032259">
    <property type="term" value="P:methylation"/>
    <property type="evidence" value="ECO:0007669"/>
    <property type="project" value="UniProtKB-KW"/>
</dbReference>
<feature type="compositionally biased region" description="Basic residues" evidence="1">
    <location>
        <begin position="1"/>
        <end position="10"/>
    </location>
</feature>
<comment type="caution">
    <text evidence="3">The sequence shown here is derived from an EMBL/GenBank/DDBJ whole genome shotgun (WGS) entry which is preliminary data.</text>
</comment>
<dbReference type="InterPro" id="IPR029063">
    <property type="entry name" value="SAM-dependent_MTases_sf"/>
</dbReference>
<evidence type="ECO:0000313" key="4">
    <source>
        <dbReference type="Proteomes" id="UP001595711"/>
    </source>
</evidence>
<keyword evidence="4" id="KW-1185">Reference proteome</keyword>